<gene>
    <name evidence="2" type="ORF">MSPICULIGERA_LOCUS3723</name>
</gene>
<keyword evidence="3" id="KW-1185">Reference proteome</keyword>
<evidence type="ECO:0000256" key="1">
    <source>
        <dbReference type="SAM" id="MobiDB-lite"/>
    </source>
</evidence>
<dbReference type="Proteomes" id="UP001177023">
    <property type="component" value="Unassembled WGS sequence"/>
</dbReference>
<comment type="caution">
    <text evidence="2">The sequence shown here is derived from an EMBL/GenBank/DDBJ whole genome shotgun (WGS) entry which is preliminary data.</text>
</comment>
<name>A0AA36CBK8_9BILA</name>
<feature type="region of interest" description="Disordered" evidence="1">
    <location>
        <begin position="42"/>
        <end position="71"/>
    </location>
</feature>
<dbReference type="AlphaFoldDB" id="A0AA36CBK8"/>
<feature type="non-terminal residue" evidence="2">
    <location>
        <position position="71"/>
    </location>
</feature>
<sequence length="71" mass="8182">MVLGRRFTFEYRRIFAKITRTQMGKPGSEETLTSDRHVHDTIRHQNESSKCLKFKNGRPGSSGVSKNRAPF</sequence>
<reference evidence="2" key="1">
    <citation type="submission" date="2023-06" db="EMBL/GenBank/DDBJ databases">
        <authorList>
            <person name="Delattre M."/>
        </authorList>
    </citation>
    <scope>NUCLEOTIDE SEQUENCE</scope>
    <source>
        <strain evidence="2">AF72</strain>
    </source>
</reference>
<evidence type="ECO:0000313" key="2">
    <source>
        <dbReference type="EMBL" id="CAJ0565062.1"/>
    </source>
</evidence>
<protein>
    <submittedName>
        <fullName evidence="2">Uncharacterized protein</fullName>
    </submittedName>
</protein>
<accession>A0AA36CBK8</accession>
<evidence type="ECO:0000313" key="3">
    <source>
        <dbReference type="Proteomes" id="UP001177023"/>
    </source>
</evidence>
<organism evidence="2 3">
    <name type="scientific">Mesorhabditis spiculigera</name>
    <dbReference type="NCBI Taxonomy" id="96644"/>
    <lineage>
        <taxon>Eukaryota</taxon>
        <taxon>Metazoa</taxon>
        <taxon>Ecdysozoa</taxon>
        <taxon>Nematoda</taxon>
        <taxon>Chromadorea</taxon>
        <taxon>Rhabditida</taxon>
        <taxon>Rhabditina</taxon>
        <taxon>Rhabditomorpha</taxon>
        <taxon>Rhabditoidea</taxon>
        <taxon>Rhabditidae</taxon>
        <taxon>Mesorhabditinae</taxon>
        <taxon>Mesorhabditis</taxon>
    </lineage>
</organism>
<proteinExistence type="predicted"/>
<dbReference type="EMBL" id="CATQJA010000957">
    <property type="protein sequence ID" value="CAJ0565062.1"/>
    <property type="molecule type" value="Genomic_DNA"/>
</dbReference>